<dbReference type="Pfam" id="PF02310">
    <property type="entry name" value="B12-binding"/>
    <property type="match status" value="1"/>
</dbReference>
<dbReference type="STRING" id="1191523.MROS_0707"/>
<dbReference type="PROSITE" id="PS51332">
    <property type="entry name" value="B12_BINDING"/>
    <property type="match status" value="1"/>
</dbReference>
<dbReference type="InterPro" id="IPR036724">
    <property type="entry name" value="Cobalamin-bd_sf"/>
</dbReference>
<dbReference type="InterPro" id="IPR003759">
    <property type="entry name" value="Cbl-bd_cap"/>
</dbReference>
<dbReference type="KEGG" id="mro:MROS_0707"/>
<sequence>MITEGIYFHYLNSLLEGDKAACKSIVEELLADGESIKEIYLGLFQRSMYRIGQMWERERCSIADEHIATKITEALVDWSIEASKCKNKKGKSAVIACVDKEYHELGAKMVAGYFEINGWNSTFLGSSTPLGEIIRLIGKKQPDVVGISINFYMNIPRLTRLVSMIKSDFPEQEIIVGGQALAGKDINNLTGYSDIKYIACLNQLDEYLSQY</sequence>
<keyword evidence="3" id="KW-1185">Reference proteome</keyword>
<gene>
    <name evidence="2" type="ordered locus">MROS_0707</name>
</gene>
<name>I6Z4A1_MELRP</name>
<dbReference type="GO" id="GO:0046872">
    <property type="term" value="F:metal ion binding"/>
    <property type="evidence" value="ECO:0007669"/>
    <property type="project" value="InterPro"/>
</dbReference>
<evidence type="ECO:0000313" key="3">
    <source>
        <dbReference type="Proteomes" id="UP000009011"/>
    </source>
</evidence>
<dbReference type="AlphaFoldDB" id="I6Z4A1"/>
<dbReference type="GO" id="GO:0031419">
    <property type="term" value="F:cobalamin binding"/>
    <property type="evidence" value="ECO:0007669"/>
    <property type="project" value="InterPro"/>
</dbReference>
<organism evidence="2 3">
    <name type="scientific">Melioribacter roseus (strain DSM 23840 / JCM 17771 / VKM B-2668 / P3M-2)</name>
    <dbReference type="NCBI Taxonomy" id="1191523"/>
    <lineage>
        <taxon>Bacteria</taxon>
        <taxon>Pseudomonadati</taxon>
        <taxon>Ignavibacteriota</taxon>
        <taxon>Ignavibacteria</taxon>
        <taxon>Ignavibacteriales</taxon>
        <taxon>Melioribacteraceae</taxon>
        <taxon>Melioribacter</taxon>
    </lineage>
</organism>
<protein>
    <submittedName>
        <fullName evidence="2">Cobalamin B12-binding domain protein</fullName>
    </submittedName>
</protein>
<dbReference type="Gene3D" id="3.40.50.280">
    <property type="entry name" value="Cobalamin-binding domain"/>
    <property type="match status" value="1"/>
</dbReference>
<accession>I6Z4A1</accession>
<evidence type="ECO:0000259" key="1">
    <source>
        <dbReference type="PROSITE" id="PS51332"/>
    </source>
</evidence>
<dbReference type="RefSeq" id="WP_014855386.1">
    <property type="nucleotide sequence ID" value="NC_018178.1"/>
</dbReference>
<dbReference type="InterPro" id="IPR036594">
    <property type="entry name" value="Meth_synthase_dom"/>
</dbReference>
<proteinExistence type="predicted"/>
<dbReference type="Gene3D" id="1.10.1240.10">
    <property type="entry name" value="Methionine synthase domain"/>
    <property type="match status" value="1"/>
</dbReference>
<dbReference type="SUPFAM" id="SSF52242">
    <property type="entry name" value="Cobalamin (vitamin B12)-binding domain"/>
    <property type="match status" value="1"/>
</dbReference>
<feature type="domain" description="B12-binding" evidence="1">
    <location>
        <begin position="90"/>
        <end position="211"/>
    </location>
</feature>
<dbReference type="eggNOG" id="COG5012">
    <property type="taxonomic scope" value="Bacteria"/>
</dbReference>
<dbReference type="Pfam" id="PF02607">
    <property type="entry name" value="B12-binding_2"/>
    <property type="match status" value="1"/>
</dbReference>
<dbReference type="CDD" id="cd02065">
    <property type="entry name" value="B12-binding_like"/>
    <property type="match status" value="1"/>
</dbReference>
<evidence type="ECO:0000313" key="2">
    <source>
        <dbReference type="EMBL" id="AFN73950.1"/>
    </source>
</evidence>
<dbReference type="InterPro" id="IPR006158">
    <property type="entry name" value="Cobalamin-bd"/>
</dbReference>
<dbReference type="HOGENOM" id="CLU_064060_1_0_10"/>
<dbReference type="OrthoDB" id="9803687at2"/>
<dbReference type="Proteomes" id="UP000009011">
    <property type="component" value="Chromosome"/>
</dbReference>
<reference evidence="2 3" key="1">
    <citation type="journal article" date="2013" name="PLoS ONE">
        <title>Genomic analysis of Melioribacter roseus, facultatively anaerobic organotrophic bacterium representing a novel deep lineage within Bacteriodetes/Chlorobi group.</title>
        <authorList>
            <person name="Kadnikov V.V."/>
            <person name="Mardanov A.V."/>
            <person name="Podosokorskaya O.A."/>
            <person name="Gavrilov S.N."/>
            <person name="Kublanov I.V."/>
            <person name="Beletsky A.V."/>
            <person name="Bonch-Osmolovskaya E.A."/>
            <person name="Ravin N.V."/>
        </authorList>
    </citation>
    <scope>NUCLEOTIDE SEQUENCE [LARGE SCALE GENOMIC DNA]</scope>
    <source>
        <strain evidence="3">JCM 17771 / P3M-2</strain>
    </source>
</reference>
<dbReference type="EMBL" id="CP003557">
    <property type="protein sequence ID" value="AFN73950.1"/>
    <property type="molecule type" value="Genomic_DNA"/>
</dbReference>